<dbReference type="InterPro" id="IPR012420">
    <property type="entry name" value="Cbp4"/>
</dbReference>
<dbReference type="Proteomes" id="UP000195602">
    <property type="component" value="Unassembled WGS sequence"/>
</dbReference>
<accession>A0AA91Q4A3</accession>
<evidence type="ECO:0000313" key="12">
    <source>
        <dbReference type="Proteomes" id="UP000195602"/>
    </source>
</evidence>
<keyword evidence="6 10" id="KW-0496">Mitochondrion</keyword>
<comment type="caution">
    <text evidence="11">The sequence shown here is derived from an EMBL/GenBank/DDBJ whole genome shotgun (WGS) entry which is preliminary data.</text>
</comment>
<evidence type="ECO:0000256" key="1">
    <source>
        <dbReference type="ARBA" id="ARBA00004434"/>
    </source>
</evidence>
<comment type="function">
    <text evidence="9 10">Essential for the assembly of ubiquinol-cytochrome c reductase. It has a direct effect on the correct occurrence of the Rieske protein, core 4, core 5 and apocytochrome b.</text>
</comment>
<evidence type="ECO:0000256" key="9">
    <source>
        <dbReference type="ARBA" id="ARBA00025413"/>
    </source>
</evidence>
<dbReference type="KEGG" id="clus:A9F13_01g02288"/>
<comment type="subcellular location">
    <subcellularLocation>
        <location evidence="1 10">Mitochondrion inner membrane</location>
        <topology evidence="1 10">Single-pass membrane protein</topology>
    </subcellularLocation>
</comment>
<feature type="transmembrane region" description="Helical" evidence="10">
    <location>
        <begin position="12"/>
        <end position="32"/>
    </location>
</feature>
<evidence type="ECO:0000256" key="10">
    <source>
        <dbReference type="RuleBase" id="RU368005"/>
    </source>
</evidence>
<evidence type="ECO:0000256" key="4">
    <source>
        <dbReference type="ARBA" id="ARBA00022792"/>
    </source>
</evidence>
<evidence type="ECO:0000256" key="6">
    <source>
        <dbReference type="ARBA" id="ARBA00023128"/>
    </source>
</evidence>
<proteinExistence type="inferred from homology"/>
<protein>
    <recommendedName>
        <fullName evidence="10">Cytochrome b mRNA-processing protein 4</fullName>
    </recommendedName>
</protein>
<dbReference type="Pfam" id="PF07960">
    <property type="entry name" value="CBP4"/>
    <property type="match status" value="1"/>
</dbReference>
<evidence type="ECO:0000256" key="8">
    <source>
        <dbReference type="ARBA" id="ARBA00023186"/>
    </source>
</evidence>
<evidence type="ECO:0000256" key="3">
    <source>
        <dbReference type="ARBA" id="ARBA00022692"/>
    </source>
</evidence>
<dbReference type="GO" id="GO:0034551">
    <property type="term" value="P:mitochondrial respiratory chain complex III assembly"/>
    <property type="evidence" value="ECO:0007669"/>
    <property type="project" value="TreeGrafter"/>
</dbReference>
<dbReference type="PANTHER" id="PTHR28202:SF1">
    <property type="entry name" value="ASSEMBLY FACTOR CBP4"/>
    <property type="match status" value="1"/>
</dbReference>
<reference evidence="11 12" key="1">
    <citation type="submission" date="2017-04" db="EMBL/GenBank/DDBJ databases">
        <title>Draft genome of the yeast Clavispora lusitaniae type strain CBS 6936.</title>
        <authorList>
            <person name="Durrens P."/>
            <person name="Klopp C."/>
            <person name="Biteau N."/>
            <person name="Fitton-Ouhabi V."/>
            <person name="Dementhon K."/>
            <person name="Accoceberry I."/>
            <person name="Sherman D.J."/>
            <person name="Noel T."/>
        </authorList>
    </citation>
    <scope>NUCLEOTIDE SEQUENCE [LARGE SCALE GENOMIC DNA]</scope>
    <source>
        <strain evidence="11 12">CBS 6936</strain>
    </source>
</reference>
<evidence type="ECO:0000256" key="7">
    <source>
        <dbReference type="ARBA" id="ARBA00023136"/>
    </source>
</evidence>
<keyword evidence="7 10" id="KW-0472">Membrane</keyword>
<keyword evidence="4 10" id="KW-0999">Mitochondrion inner membrane</keyword>
<keyword evidence="3 10" id="KW-0812">Transmembrane</keyword>
<dbReference type="GO" id="GO:0005743">
    <property type="term" value="C:mitochondrial inner membrane"/>
    <property type="evidence" value="ECO:0007669"/>
    <property type="project" value="UniProtKB-SubCell"/>
</dbReference>
<dbReference type="AlphaFoldDB" id="A0AA91Q4A3"/>
<evidence type="ECO:0000256" key="5">
    <source>
        <dbReference type="ARBA" id="ARBA00022989"/>
    </source>
</evidence>
<dbReference type="OMA" id="YRWARVG"/>
<sequence length="143" mass="16430">MSIQMTWPKLGRMLLYGGGIIGTGVLLFTYTVPTDEQLIAAFSPEVRANYEKNKALRQKEQEELMKIVQETSKSNDPIWKTGKIASPFEKETRGADPKLVNATQFFKEEADAKKKAETERAEAEFLETERLVSQGKKSWWQWR</sequence>
<dbReference type="EMBL" id="LYUB02000001">
    <property type="protein sequence ID" value="OVF10807.1"/>
    <property type="molecule type" value="Genomic_DNA"/>
</dbReference>
<gene>
    <name evidence="11" type="ORF">A9F13_01g02288</name>
</gene>
<organism evidence="11 12">
    <name type="scientific">Clavispora lusitaniae</name>
    <name type="common">Candida lusitaniae</name>
    <dbReference type="NCBI Taxonomy" id="36911"/>
    <lineage>
        <taxon>Eukaryota</taxon>
        <taxon>Fungi</taxon>
        <taxon>Dikarya</taxon>
        <taxon>Ascomycota</taxon>
        <taxon>Saccharomycotina</taxon>
        <taxon>Pichiomycetes</taxon>
        <taxon>Metschnikowiaceae</taxon>
        <taxon>Clavispora</taxon>
    </lineage>
</organism>
<comment type="similarity">
    <text evidence="2 10">Belongs to the CBP4 family.</text>
</comment>
<evidence type="ECO:0000256" key="2">
    <source>
        <dbReference type="ARBA" id="ARBA00006780"/>
    </source>
</evidence>
<evidence type="ECO:0000313" key="11">
    <source>
        <dbReference type="EMBL" id="OVF10807.1"/>
    </source>
</evidence>
<keyword evidence="8 10" id="KW-0143">Chaperone</keyword>
<keyword evidence="5 10" id="KW-1133">Transmembrane helix</keyword>
<dbReference type="PANTHER" id="PTHR28202">
    <property type="entry name" value="ASSEMBLY FACTOR CBP4"/>
    <property type="match status" value="1"/>
</dbReference>
<name>A0AA91Q4A3_CLALS</name>